<keyword evidence="4" id="KW-1185">Reference proteome</keyword>
<dbReference type="AlphaFoldDB" id="A0A1R1YMV6"/>
<dbReference type="Proteomes" id="UP000187429">
    <property type="component" value="Unassembled WGS sequence"/>
</dbReference>
<feature type="compositionally biased region" description="Polar residues" evidence="2">
    <location>
        <begin position="261"/>
        <end position="278"/>
    </location>
</feature>
<evidence type="ECO:0000256" key="2">
    <source>
        <dbReference type="SAM" id="MobiDB-lite"/>
    </source>
</evidence>
<evidence type="ECO:0000313" key="3">
    <source>
        <dbReference type="EMBL" id="OMJ28249.1"/>
    </source>
</evidence>
<gene>
    <name evidence="3" type="ORF">AYI69_g2280</name>
</gene>
<feature type="region of interest" description="Disordered" evidence="2">
    <location>
        <begin position="120"/>
        <end position="147"/>
    </location>
</feature>
<name>A0A1R1YMV6_9FUNG</name>
<organism evidence="3 4">
    <name type="scientific">Smittium culicis</name>
    <dbReference type="NCBI Taxonomy" id="133412"/>
    <lineage>
        <taxon>Eukaryota</taxon>
        <taxon>Fungi</taxon>
        <taxon>Fungi incertae sedis</taxon>
        <taxon>Zoopagomycota</taxon>
        <taxon>Kickxellomycotina</taxon>
        <taxon>Harpellomycetes</taxon>
        <taxon>Harpellales</taxon>
        <taxon>Legeriomycetaceae</taxon>
        <taxon>Smittium</taxon>
    </lineage>
</organism>
<keyword evidence="1" id="KW-0175">Coiled coil</keyword>
<reference evidence="4" key="1">
    <citation type="submission" date="2017-01" db="EMBL/GenBank/DDBJ databases">
        <authorList>
            <person name="Wang Y."/>
            <person name="White M."/>
            <person name="Kvist S."/>
            <person name="Moncalvo J.-M."/>
        </authorList>
    </citation>
    <scope>NUCLEOTIDE SEQUENCE [LARGE SCALE GENOMIC DNA]</scope>
    <source>
        <strain evidence="4">ID-206-W2</strain>
    </source>
</reference>
<sequence length="297" mass="34100">MTDMFQVAKSNFSAICENFIETKNSVLTLGSRMEDLIEMLKSSQTILLENYENKIEEFEALKTEFQSSSISWKNEKESLLAEIKHLKSIDYMREYLNADVKNILNIKNSYDFDEESLKTVNPLAPKPTQNSSSHSRNPSQKRNFQTKSPDDLKVYFLNIKVDSSKNNITQVIDLEDSEMNHEPTFISESQSNHINSNSLADNYHEYNVSSKQGKKPKHTSSSNLNLSKHSSSPSRNRISNNTSSILESSPTKSKKEFLPNDTPTDQTSNSSKLHTKQINLDNNHSKRFYFIPFPLYY</sequence>
<dbReference type="EMBL" id="LSSM01000666">
    <property type="protein sequence ID" value="OMJ28249.1"/>
    <property type="molecule type" value="Genomic_DNA"/>
</dbReference>
<evidence type="ECO:0000313" key="4">
    <source>
        <dbReference type="Proteomes" id="UP000187429"/>
    </source>
</evidence>
<feature type="compositionally biased region" description="Polar residues" evidence="2">
    <location>
        <begin position="127"/>
        <end position="147"/>
    </location>
</feature>
<dbReference type="OrthoDB" id="5676366at2759"/>
<evidence type="ECO:0000256" key="1">
    <source>
        <dbReference type="SAM" id="Coils"/>
    </source>
</evidence>
<proteinExistence type="predicted"/>
<accession>A0A1R1YMV6</accession>
<comment type="caution">
    <text evidence="3">The sequence shown here is derived from an EMBL/GenBank/DDBJ whole genome shotgun (WGS) entry which is preliminary data.</text>
</comment>
<feature type="region of interest" description="Disordered" evidence="2">
    <location>
        <begin position="208"/>
        <end position="278"/>
    </location>
</feature>
<feature type="coiled-coil region" evidence="1">
    <location>
        <begin position="41"/>
        <end position="68"/>
    </location>
</feature>
<protein>
    <submittedName>
        <fullName evidence="3">Uncharacterized protein</fullName>
    </submittedName>
</protein>
<feature type="compositionally biased region" description="Low complexity" evidence="2">
    <location>
        <begin position="219"/>
        <end position="245"/>
    </location>
</feature>